<organism evidence="10 11">
    <name type="scientific">Roseobacter sinensis</name>
    <dbReference type="NCBI Taxonomy" id="2931391"/>
    <lineage>
        <taxon>Bacteria</taxon>
        <taxon>Pseudomonadati</taxon>
        <taxon>Pseudomonadota</taxon>
        <taxon>Alphaproteobacteria</taxon>
        <taxon>Rhodobacterales</taxon>
        <taxon>Roseobacteraceae</taxon>
        <taxon>Roseobacter</taxon>
    </lineage>
</organism>
<evidence type="ECO:0000256" key="4">
    <source>
        <dbReference type="ARBA" id="ARBA00023125"/>
    </source>
</evidence>
<feature type="domain" description="Response regulatory" evidence="8">
    <location>
        <begin position="4"/>
        <end position="117"/>
    </location>
</feature>
<dbReference type="InterPro" id="IPR011006">
    <property type="entry name" value="CheY-like_superfamily"/>
</dbReference>
<dbReference type="InterPro" id="IPR001789">
    <property type="entry name" value="Sig_transdc_resp-reg_receiver"/>
</dbReference>
<gene>
    <name evidence="10" type="ORF">MUB52_23680</name>
</gene>
<protein>
    <submittedName>
        <fullName evidence="10">Response regulator transcription factor</fullName>
    </submittedName>
</protein>
<evidence type="ECO:0000256" key="5">
    <source>
        <dbReference type="ARBA" id="ARBA00023163"/>
    </source>
</evidence>
<dbReference type="PROSITE" id="PS51755">
    <property type="entry name" value="OMPR_PHOB"/>
    <property type="match status" value="1"/>
</dbReference>
<feature type="domain" description="OmpR/PhoB-type" evidence="9">
    <location>
        <begin position="128"/>
        <end position="229"/>
    </location>
</feature>
<dbReference type="SMART" id="SM00862">
    <property type="entry name" value="Trans_reg_C"/>
    <property type="match status" value="1"/>
</dbReference>
<dbReference type="InterPro" id="IPR016032">
    <property type="entry name" value="Sig_transdc_resp-reg_C-effctor"/>
</dbReference>
<dbReference type="InterPro" id="IPR039420">
    <property type="entry name" value="WalR-like"/>
</dbReference>
<keyword evidence="1 6" id="KW-0597">Phosphoprotein</keyword>
<name>A0ABT3BLJ1_9RHOB</name>
<evidence type="ECO:0000256" key="1">
    <source>
        <dbReference type="ARBA" id="ARBA00022553"/>
    </source>
</evidence>
<keyword evidence="3" id="KW-0805">Transcription regulation</keyword>
<evidence type="ECO:0000259" key="8">
    <source>
        <dbReference type="PROSITE" id="PS50110"/>
    </source>
</evidence>
<dbReference type="PANTHER" id="PTHR48111:SF1">
    <property type="entry name" value="TWO-COMPONENT RESPONSE REGULATOR ORR33"/>
    <property type="match status" value="1"/>
</dbReference>
<dbReference type="SUPFAM" id="SSF52172">
    <property type="entry name" value="CheY-like"/>
    <property type="match status" value="1"/>
</dbReference>
<evidence type="ECO:0000259" key="9">
    <source>
        <dbReference type="PROSITE" id="PS51755"/>
    </source>
</evidence>
<keyword evidence="5" id="KW-0804">Transcription</keyword>
<evidence type="ECO:0000256" key="7">
    <source>
        <dbReference type="PROSITE-ProRule" id="PRU01091"/>
    </source>
</evidence>
<dbReference type="SUPFAM" id="SSF46894">
    <property type="entry name" value="C-terminal effector domain of the bipartite response regulators"/>
    <property type="match status" value="1"/>
</dbReference>
<dbReference type="Pfam" id="PF00486">
    <property type="entry name" value="Trans_reg_C"/>
    <property type="match status" value="1"/>
</dbReference>
<dbReference type="RefSeq" id="WP_263846642.1">
    <property type="nucleotide sequence ID" value="NZ_JALIEB010000050.1"/>
</dbReference>
<dbReference type="PROSITE" id="PS50110">
    <property type="entry name" value="RESPONSE_REGULATORY"/>
    <property type="match status" value="1"/>
</dbReference>
<accession>A0ABT3BLJ1</accession>
<dbReference type="Gene3D" id="6.10.250.690">
    <property type="match status" value="1"/>
</dbReference>
<dbReference type="Proteomes" id="UP001208690">
    <property type="component" value="Unassembled WGS sequence"/>
</dbReference>
<keyword evidence="11" id="KW-1185">Reference proteome</keyword>
<evidence type="ECO:0000256" key="6">
    <source>
        <dbReference type="PROSITE-ProRule" id="PRU00169"/>
    </source>
</evidence>
<dbReference type="InterPro" id="IPR001867">
    <property type="entry name" value="OmpR/PhoB-type_DNA-bd"/>
</dbReference>
<sequence>MPKRILLIEDDPTLRLLTVAYLRRDFEVAEASNATQAWELYTGSQPEAVIIDVGLPDGSGLDLGRNIRARDAGVGIIFLTSAGDKETKLAGFAVGADDYVTKPFEPEELTARIAALLRRHAPVSPTSAELLRLGSLTMDRARREVSGHSGSRADLTKAEFDVLAALLDGRGKVLSRMQLLDAISTHPDHDASERYVDVVISSLRRKLNALTEDETPILTVRGIGYRSGYLD</sequence>
<dbReference type="Gene3D" id="1.10.10.10">
    <property type="entry name" value="Winged helix-like DNA-binding domain superfamily/Winged helix DNA-binding domain"/>
    <property type="match status" value="1"/>
</dbReference>
<feature type="modified residue" description="4-aspartylphosphate" evidence="6">
    <location>
        <position position="52"/>
    </location>
</feature>
<comment type="caution">
    <text evidence="10">The sequence shown here is derived from an EMBL/GenBank/DDBJ whole genome shotgun (WGS) entry which is preliminary data.</text>
</comment>
<evidence type="ECO:0000256" key="2">
    <source>
        <dbReference type="ARBA" id="ARBA00023012"/>
    </source>
</evidence>
<dbReference type="Pfam" id="PF00072">
    <property type="entry name" value="Response_reg"/>
    <property type="match status" value="1"/>
</dbReference>
<dbReference type="SMART" id="SM00448">
    <property type="entry name" value="REC"/>
    <property type="match status" value="1"/>
</dbReference>
<dbReference type="CDD" id="cd00383">
    <property type="entry name" value="trans_reg_C"/>
    <property type="match status" value="1"/>
</dbReference>
<dbReference type="PANTHER" id="PTHR48111">
    <property type="entry name" value="REGULATOR OF RPOS"/>
    <property type="match status" value="1"/>
</dbReference>
<dbReference type="Gene3D" id="3.40.50.2300">
    <property type="match status" value="1"/>
</dbReference>
<evidence type="ECO:0000313" key="10">
    <source>
        <dbReference type="EMBL" id="MCV3274438.1"/>
    </source>
</evidence>
<dbReference type="EMBL" id="JALIEB010000050">
    <property type="protein sequence ID" value="MCV3274438.1"/>
    <property type="molecule type" value="Genomic_DNA"/>
</dbReference>
<dbReference type="InterPro" id="IPR036388">
    <property type="entry name" value="WH-like_DNA-bd_sf"/>
</dbReference>
<feature type="DNA-binding region" description="OmpR/PhoB-type" evidence="7">
    <location>
        <begin position="128"/>
        <end position="229"/>
    </location>
</feature>
<reference evidence="10 11" key="1">
    <citation type="submission" date="2022-04" db="EMBL/GenBank/DDBJ databases">
        <title>Roseobacter sp. WL0113 is a bacterium isolated from neritic sediment.</title>
        <authorList>
            <person name="Wang L."/>
            <person name="He W."/>
            <person name="Zhang D.-F."/>
        </authorList>
    </citation>
    <scope>NUCLEOTIDE SEQUENCE [LARGE SCALE GENOMIC DNA]</scope>
    <source>
        <strain evidence="10 11">WL0113</strain>
    </source>
</reference>
<keyword evidence="4 7" id="KW-0238">DNA-binding</keyword>
<keyword evidence="2" id="KW-0902">Two-component regulatory system</keyword>
<proteinExistence type="predicted"/>
<evidence type="ECO:0000313" key="11">
    <source>
        <dbReference type="Proteomes" id="UP001208690"/>
    </source>
</evidence>
<evidence type="ECO:0000256" key="3">
    <source>
        <dbReference type="ARBA" id="ARBA00023015"/>
    </source>
</evidence>